<organism evidence="1 2">
    <name type="scientific">Cladophialophora chaetospira</name>
    <dbReference type="NCBI Taxonomy" id="386627"/>
    <lineage>
        <taxon>Eukaryota</taxon>
        <taxon>Fungi</taxon>
        <taxon>Dikarya</taxon>
        <taxon>Ascomycota</taxon>
        <taxon>Pezizomycotina</taxon>
        <taxon>Eurotiomycetes</taxon>
        <taxon>Chaetothyriomycetidae</taxon>
        <taxon>Chaetothyriales</taxon>
        <taxon>Herpotrichiellaceae</taxon>
        <taxon>Cladophialophora</taxon>
    </lineage>
</organism>
<reference evidence="1" key="1">
    <citation type="submission" date="2022-10" db="EMBL/GenBank/DDBJ databases">
        <title>Culturing micro-colonial fungi from biological soil crusts in the Mojave desert and describing Neophaeococcomyces mojavensis, and introducing the new genera and species Taxawa tesnikishii.</title>
        <authorList>
            <person name="Kurbessoian T."/>
            <person name="Stajich J.E."/>
        </authorList>
    </citation>
    <scope>NUCLEOTIDE SEQUENCE</scope>
    <source>
        <strain evidence="1">TK_41</strain>
    </source>
</reference>
<protein>
    <submittedName>
        <fullName evidence="1">Uncharacterized protein</fullName>
    </submittedName>
</protein>
<evidence type="ECO:0000313" key="1">
    <source>
        <dbReference type="EMBL" id="KAJ9611666.1"/>
    </source>
</evidence>
<keyword evidence="2" id="KW-1185">Reference proteome</keyword>
<gene>
    <name evidence="1" type="ORF">H2200_004850</name>
</gene>
<dbReference type="AlphaFoldDB" id="A0AA38XDV8"/>
<comment type="caution">
    <text evidence="1">The sequence shown here is derived from an EMBL/GenBank/DDBJ whole genome shotgun (WGS) entry which is preliminary data.</text>
</comment>
<proteinExistence type="predicted"/>
<evidence type="ECO:0000313" key="2">
    <source>
        <dbReference type="Proteomes" id="UP001172673"/>
    </source>
</evidence>
<sequence>MCYSANPSGEVTSIVDKPEDGDVILQIGKVSFESYNLEGTSPKLPFILWEDEIDYEPWVLLTKIVHQVTDVQAEDITLSTLKKVAAYAKRYQYAADNQIGNVAEDAKWLEARLQDFLPEDNAHFPVNRSESYPDDTAERVFDILCIAHIFKFRNLLVRASRQLMWCVRPNEMANWLFFDLGSAIRTKPPTNFFREFGIVNEGFRLTLMSKLPQVFYPGLHGEIDGPGGCIKCLSETHDVRWYKALTEHSEVWKSELLKPSFPGNVYPVHLALAAAFTPPSVECLPT</sequence>
<name>A0AA38XDV8_9EURO</name>
<accession>A0AA38XDV8</accession>
<dbReference type="Proteomes" id="UP001172673">
    <property type="component" value="Unassembled WGS sequence"/>
</dbReference>
<dbReference type="EMBL" id="JAPDRK010000006">
    <property type="protein sequence ID" value="KAJ9611666.1"/>
    <property type="molecule type" value="Genomic_DNA"/>
</dbReference>